<dbReference type="Gramene" id="Os07t0215200-01">
    <property type="protein sequence ID" value="Os07t0215200-01"/>
    <property type="gene ID" value="Os07g0215200"/>
</dbReference>
<reference evidence="3" key="1">
    <citation type="journal article" date="2005" name="Nature">
        <title>The map-based sequence of the rice genome.</title>
        <authorList>
            <consortium name="International rice genome sequencing project (IRGSP)"/>
            <person name="Matsumoto T."/>
            <person name="Wu J."/>
            <person name="Kanamori H."/>
            <person name="Katayose Y."/>
            <person name="Fujisawa M."/>
            <person name="Namiki N."/>
            <person name="Mizuno H."/>
            <person name="Yamamoto K."/>
            <person name="Antonio B.A."/>
            <person name="Baba T."/>
            <person name="Sakata K."/>
            <person name="Nagamura Y."/>
            <person name="Aoki H."/>
            <person name="Arikawa K."/>
            <person name="Arita K."/>
            <person name="Bito T."/>
            <person name="Chiden Y."/>
            <person name="Fujitsuka N."/>
            <person name="Fukunaka R."/>
            <person name="Hamada M."/>
            <person name="Harada C."/>
            <person name="Hayashi A."/>
            <person name="Hijishita S."/>
            <person name="Honda M."/>
            <person name="Hosokawa S."/>
            <person name="Ichikawa Y."/>
            <person name="Idonuma A."/>
            <person name="Iijima M."/>
            <person name="Ikeda M."/>
            <person name="Ikeno M."/>
            <person name="Ito K."/>
            <person name="Ito S."/>
            <person name="Ito T."/>
            <person name="Ito Y."/>
            <person name="Ito Y."/>
            <person name="Iwabuchi A."/>
            <person name="Kamiya K."/>
            <person name="Karasawa W."/>
            <person name="Kurita K."/>
            <person name="Katagiri S."/>
            <person name="Kikuta A."/>
            <person name="Kobayashi H."/>
            <person name="Kobayashi N."/>
            <person name="Machita K."/>
            <person name="Maehara T."/>
            <person name="Masukawa M."/>
            <person name="Mizubayashi T."/>
            <person name="Mukai Y."/>
            <person name="Nagasaki H."/>
            <person name="Nagata Y."/>
            <person name="Naito S."/>
            <person name="Nakashima M."/>
            <person name="Nakama Y."/>
            <person name="Nakamichi Y."/>
            <person name="Nakamura M."/>
            <person name="Meguro A."/>
            <person name="Negishi M."/>
            <person name="Ohta I."/>
            <person name="Ohta T."/>
            <person name="Okamoto M."/>
            <person name="Ono N."/>
            <person name="Saji S."/>
            <person name="Sakaguchi M."/>
            <person name="Sakai K."/>
            <person name="Shibata M."/>
            <person name="Shimokawa T."/>
            <person name="Song J."/>
            <person name="Takazaki Y."/>
            <person name="Terasawa K."/>
            <person name="Tsugane M."/>
            <person name="Tsuji K."/>
            <person name="Ueda S."/>
            <person name="Waki K."/>
            <person name="Yamagata H."/>
            <person name="Yamamoto M."/>
            <person name="Yamamoto S."/>
            <person name="Yamane H."/>
            <person name="Yoshiki S."/>
            <person name="Yoshihara R."/>
            <person name="Yukawa K."/>
            <person name="Zhong H."/>
            <person name="Yano M."/>
            <person name="Yuan Q."/>
            <person name="Ouyang S."/>
            <person name="Liu J."/>
            <person name="Jones K.M."/>
            <person name="Gansberger K."/>
            <person name="Moffat K."/>
            <person name="Hill J."/>
            <person name="Bera J."/>
            <person name="Fadrosh D."/>
            <person name="Jin S."/>
            <person name="Johri S."/>
            <person name="Kim M."/>
            <person name="Overton L."/>
            <person name="Reardon M."/>
            <person name="Tsitrin T."/>
            <person name="Vuong H."/>
            <person name="Weaver B."/>
            <person name="Ciecko A."/>
            <person name="Tallon L."/>
            <person name="Jackson J."/>
            <person name="Pai G."/>
            <person name="Aken S.V."/>
            <person name="Utterback T."/>
            <person name="Reidmuller S."/>
            <person name="Feldblyum T."/>
            <person name="Hsiao J."/>
            <person name="Zismann V."/>
            <person name="Iobst S."/>
            <person name="de Vazeille A.R."/>
            <person name="Buell C.R."/>
            <person name="Ying K."/>
            <person name="Li Y."/>
            <person name="Lu T."/>
            <person name="Huang Y."/>
            <person name="Zhao Q."/>
            <person name="Feng Q."/>
            <person name="Zhang L."/>
            <person name="Zhu J."/>
            <person name="Weng Q."/>
            <person name="Mu J."/>
            <person name="Lu Y."/>
            <person name="Fan D."/>
            <person name="Liu Y."/>
            <person name="Guan J."/>
            <person name="Zhang Y."/>
            <person name="Yu S."/>
            <person name="Liu X."/>
            <person name="Zhang Y."/>
            <person name="Hong G."/>
            <person name="Han B."/>
            <person name="Choisne N."/>
            <person name="Demange N."/>
            <person name="Orjeda G."/>
            <person name="Samain S."/>
            <person name="Cattolico L."/>
            <person name="Pelletier E."/>
            <person name="Couloux A."/>
            <person name="Segurens B."/>
            <person name="Wincker P."/>
            <person name="D'Hont A."/>
            <person name="Scarpelli C."/>
            <person name="Weissenbach J."/>
            <person name="Salanoubat M."/>
            <person name="Quetier F."/>
            <person name="Yu Y."/>
            <person name="Kim H.R."/>
            <person name="Rambo T."/>
            <person name="Currie J."/>
            <person name="Collura K."/>
            <person name="Luo M."/>
            <person name="Yang T."/>
            <person name="Ammiraju J.S.S."/>
            <person name="Engler F."/>
            <person name="Soderlund C."/>
            <person name="Wing R.A."/>
            <person name="Palmer L.E."/>
            <person name="de la Bastide M."/>
            <person name="Spiegel L."/>
            <person name="Nascimento L."/>
            <person name="Zutavern T."/>
            <person name="O'Shaughnessy A."/>
            <person name="Dike S."/>
            <person name="Dedhia N."/>
            <person name="Preston R."/>
            <person name="Balija V."/>
            <person name="McCombie W.R."/>
            <person name="Chow T."/>
            <person name="Chen H."/>
            <person name="Chung M."/>
            <person name="Chen C."/>
            <person name="Shaw J."/>
            <person name="Wu H."/>
            <person name="Hsiao K."/>
            <person name="Chao Y."/>
            <person name="Chu M."/>
            <person name="Cheng C."/>
            <person name="Hour A."/>
            <person name="Lee P."/>
            <person name="Lin S."/>
            <person name="Lin Y."/>
            <person name="Liou J."/>
            <person name="Liu S."/>
            <person name="Hsing Y."/>
            <person name="Raghuvanshi S."/>
            <person name="Mohanty A."/>
            <person name="Bharti A.K."/>
            <person name="Gaur A."/>
            <person name="Gupta V."/>
            <person name="Kumar D."/>
            <person name="Ravi V."/>
            <person name="Vij S."/>
            <person name="Kapur A."/>
            <person name="Khurana P."/>
            <person name="Khurana P."/>
            <person name="Khurana J.P."/>
            <person name="Tyagi A.K."/>
            <person name="Gaikwad K."/>
            <person name="Singh A."/>
            <person name="Dalal V."/>
            <person name="Srivastava S."/>
            <person name="Dixit A."/>
            <person name="Pal A.K."/>
            <person name="Ghazi I.A."/>
            <person name="Yadav M."/>
            <person name="Pandit A."/>
            <person name="Bhargava A."/>
            <person name="Sureshbabu K."/>
            <person name="Batra K."/>
            <person name="Sharma T.R."/>
            <person name="Mohapatra T."/>
            <person name="Singh N.K."/>
            <person name="Messing J."/>
            <person name="Nelson A.B."/>
            <person name="Fuks G."/>
            <person name="Kavchok S."/>
            <person name="Keizer G."/>
            <person name="Linton E."/>
            <person name="Llaca V."/>
            <person name="Song R."/>
            <person name="Tanyolac B."/>
            <person name="Young S."/>
            <person name="Ho-Il K."/>
            <person name="Hahn J.H."/>
            <person name="Sangsakoo G."/>
            <person name="Vanavichit A."/>
            <person name="de Mattos Luiz.A.T."/>
            <person name="Zimmer P.D."/>
            <person name="Malone G."/>
            <person name="Dellagostin O."/>
            <person name="de Oliveira A.C."/>
            <person name="Bevan M."/>
            <person name="Bancroft I."/>
            <person name="Minx P."/>
            <person name="Cordum H."/>
            <person name="Wilson R."/>
            <person name="Cheng Z."/>
            <person name="Jin W."/>
            <person name="Jiang J."/>
            <person name="Leong S.A."/>
            <person name="Iwama H."/>
            <person name="Gojobori T."/>
            <person name="Itoh T."/>
            <person name="Niimura Y."/>
            <person name="Fujii Y."/>
            <person name="Habara T."/>
            <person name="Sakai H."/>
            <person name="Sato Y."/>
            <person name="Wilson G."/>
            <person name="Kumar K."/>
            <person name="McCouch S."/>
            <person name="Juretic N."/>
            <person name="Hoen D."/>
            <person name="Wright S."/>
            <person name="Bruskiewich R."/>
            <person name="Bureau T."/>
            <person name="Miyao A."/>
            <person name="Hirochika H."/>
            <person name="Nishikawa T."/>
            <person name="Kadowaki K."/>
            <person name="Sugiura M."/>
            <person name="Burr B."/>
            <person name="Sasaki T."/>
        </authorList>
    </citation>
    <scope>NUCLEOTIDE SEQUENCE [LARGE SCALE GENOMIC DNA]</scope>
    <source>
        <strain evidence="3">cv. Nipponbare</strain>
    </source>
</reference>
<evidence type="ECO:0000313" key="2">
    <source>
        <dbReference type="EMBL" id="BAT00624.1"/>
    </source>
</evidence>
<feature type="compositionally biased region" description="Polar residues" evidence="1">
    <location>
        <begin position="51"/>
        <end position="70"/>
    </location>
</feature>
<accession>A0A0P0X445</accession>
<gene>
    <name evidence="2" type="ordered locus">Os07g0215200</name>
    <name evidence="2" type="ORF">OSNPB_070215200</name>
</gene>
<name>A0A0P0X445_ORYSJ</name>
<dbReference type="Proteomes" id="UP000059680">
    <property type="component" value="Chromosome 7"/>
</dbReference>
<evidence type="ECO:0000313" key="3">
    <source>
        <dbReference type="Proteomes" id="UP000059680"/>
    </source>
</evidence>
<proteinExistence type="predicted"/>
<dbReference type="PaxDb" id="39947-A0A0P0X445"/>
<evidence type="ECO:0000256" key="1">
    <source>
        <dbReference type="SAM" id="MobiDB-lite"/>
    </source>
</evidence>
<feature type="compositionally biased region" description="Basic and acidic residues" evidence="1">
    <location>
        <begin position="38"/>
        <end position="50"/>
    </location>
</feature>
<dbReference type="AlphaFoldDB" id="A0A0P0X445"/>
<dbReference type="EMBL" id="AP014963">
    <property type="protein sequence ID" value="BAT00624.1"/>
    <property type="molecule type" value="Genomic_DNA"/>
</dbReference>
<reference evidence="2 3" key="3">
    <citation type="journal article" date="2013" name="Rice">
        <title>Improvement of the Oryza sativa Nipponbare reference genome using next generation sequence and optical map data.</title>
        <authorList>
            <person name="Kawahara Y."/>
            <person name="de la Bastide M."/>
            <person name="Hamilton J.P."/>
            <person name="Kanamori H."/>
            <person name="McCombie W.R."/>
            <person name="Ouyang S."/>
            <person name="Schwartz D.C."/>
            <person name="Tanaka T."/>
            <person name="Wu J."/>
            <person name="Zhou S."/>
            <person name="Childs K.L."/>
            <person name="Davidson R.M."/>
            <person name="Lin H."/>
            <person name="Quesada-Ocampo L."/>
            <person name="Vaillancourt B."/>
            <person name="Sakai H."/>
            <person name="Lee S.S."/>
            <person name="Kim J."/>
            <person name="Numa H."/>
            <person name="Itoh T."/>
            <person name="Buell C.R."/>
            <person name="Matsumoto T."/>
        </authorList>
    </citation>
    <scope>NUCLEOTIDE SEQUENCE [LARGE SCALE GENOMIC DNA]</scope>
    <source>
        <strain evidence="3">cv. Nipponbare</strain>
    </source>
</reference>
<reference evidence="2 3" key="2">
    <citation type="journal article" date="2013" name="Plant Cell Physiol.">
        <title>Rice Annotation Project Database (RAP-DB): an integrative and interactive database for rice genomics.</title>
        <authorList>
            <person name="Sakai H."/>
            <person name="Lee S.S."/>
            <person name="Tanaka T."/>
            <person name="Numa H."/>
            <person name="Kim J."/>
            <person name="Kawahara Y."/>
            <person name="Wakimoto H."/>
            <person name="Yang C.C."/>
            <person name="Iwamoto M."/>
            <person name="Abe T."/>
            <person name="Yamada Y."/>
            <person name="Muto A."/>
            <person name="Inokuchi H."/>
            <person name="Ikemura T."/>
            <person name="Matsumoto T."/>
            <person name="Sasaki T."/>
            <person name="Itoh T."/>
        </authorList>
    </citation>
    <scope>NUCLEOTIDE SEQUENCE [LARGE SCALE GENOMIC DNA]</scope>
    <source>
        <strain evidence="3">cv. Nipponbare</strain>
    </source>
</reference>
<feature type="non-terminal residue" evidence="2">
    <location>
        <position position="203"/>
    </location>
</feature>
<dbReference type="InParanoid" id="A0A0P0X445"/>
<keyword evidence="3" id="KW-1185">Reference proteome</keyword>
<sequence length="203" mass="22183">GEEGAATRLPELRLWHLLRQGGSTTSRHGPNGQARSAGRAETEAGWDEWHNSSAGVQHPATTASKRQANKPSIHHSINRPHLKFFPSSATGVAVMHQAPVVDMAETSVPNLGMKPKISERTSNTKATMGTRMNPYGCCRHARCPPVRCHAADKRAGAAIRMNISCCSYNTCEDSTIKCTMTQFEDQFSTIKPDGIQVRCRKDS</sequence>
<feature type="region of interest" description="Disordered" evidence="1">
    <location>
        <begin position="21"/>
        <end position="72"/>
    </location>
</feature>
<organism evidence="2 3">
    <name type="scientific">Oryza sativa subsp. japonica</name>
    <name type="common">Rice</name>
    <dbReference type="NCBI Taxonomy" id="39947"/>
    <lineage>
        <taxon>Eukaryota</taxon>
        <taxon>Viridiplantae</taxon>
        <taxon>Streptophyta</taxon>
        <taxon>Embryophyta</taxon>
        <taxon>Tracheophyta</taxon>
        <taxon>Spermatophyta</taxon>
        <taxon>Magnoliopsida</taxon>
        <taxon>Liliopsida</taxon>
        <taxon>Poales</taxon>
        <taxon>Poaceae</taxon>
        <taxon>BOP clade</taxon>
        <taxon>Oryzoideae</taxon>
        <taxon>Oryzeae</taxon>
        <taxon>Oryzinae</taxon>
        <taxon>Oryza</taxon>
        <taxon>Oryza sativa</taxon>
    </lineage>
</organism>
<protein>
    <submittedName>
        <fullName evidence="2">Os07g0215200 protein</fullName>
    </submittedName>
</protein>